<organism evidence="1 2">
    <name type="scientific">Komagataeibacter oboediens</name>
    <dbReference type="NCBI Taxonomy" id="65958"/>
    <lineage>
        <taxon>Bacteria</taxon>
        <taxon>Pseudomonadati</taxon>
        <taxon>Pseudomonadota</taxon>
        <taxon>Alphaproteobacteria</taxon>
        <taxon>Acetobacterales</taxon>
        <taxon>Acetobacteraceae</taxon>
        <taxon>Komagataeibacter</taxon>
    </lineage>
</organism>
<gene>
    <name evidence="1" type="ORF">HNO79_14925</name>
</gene>
<reference evidence="1 2" key="1">
    <citation type="journal article" date="2021" name="Astrobiology">
        <title>Bacterial Cellulose Retains Robustness but Its Synthesis Declines After Exposure to a Mars-Like Environment Simulated Outside the International Space Station.</title>
        <authorList>
            <person name="Orlovska I."/>
            <person name="Podolich O."/>
            <person name="Kukharenko O."/>
            <person name="Zaets I."/>
            <person name="Reva O."/>
            <person name="Khirunenko L."/>
            <person name="Zmejkoski D."/>
            <person name="Rogalsky S."/>
            <person name="Barh D."/>
            <person name="Tiwari S."/>
            <person name="Kumavath R."/>
            <person name="Goes-Neto A."/>
            <person name="Azevedo V."/>
            <person name="Brenig B."/>
            <person name="Ghosh P."/>
            <person name="de Vera J.P."/>
            <person name="Kozyrovska N."/>
        </authorList>
    </citation>
    <scope>NUCLEOTIDE SEQUENCE [LARGE SCALE GENOMIC DNA]</scope>
    <source>
        <strain evidence="1 2">IMBG 311</strain>
    </source>
</reference>
<keyword evidence="2" id="KW-1185">Reference proteome</keyword>
<dbReference type="RefSeq" id="WP_214164764.1">
    <property type="nucleotide sequence ID" value="NZ_JABLUU010000022.1"/>
</dbReference>
<evidence type="ECO:0008006" key="3">
    <source>
        <dbReference type="Google" id="ProtNLM"/>
    </source>
</evidence>
<name>A0ABS5SR15_9PROT</name>
<dbReference type="EMBL" id="JABLUU010000022">
    <property type="protein sequence ID" value="MBT0676673.1"/>
    <property type="molecule type" value="Genomic_DNA"/>
</dbReference>
<evidence type="ECO:0000313" key="2">
    <source>
        <dbReference type="Proteomes" id="UP001519538"/>
    </source>
</evidence>
<dbReference type="Proteomes" id="UP001519538">
    <property type="component" value="Unassembled WGS sequence"/>
</dbReference>
<protein>
    <recommendedName>
        <fullName evidence="3">Phage tail protein</fullName>
    </recommendedName>
</protein>
<proteinExistence type="predicted"/>
<dbReference type="GeneID" id="79189042"/>
<accession>A0ABS5SR15</accession>
<comment type="caution">
    <text evidence="1">The sequence shown here is derived from an EMBL/GenBank/DDBJ whole genome shotgun (WGS) entry which is preliminary data.</text>
</comment>
<sequence>MPPDFLKLGISVDAADVQKKLAKLSEGGIRSATANAMNKLANGARWQIVDRMKEVFDNPSRFTLGGFYVKKATPTDLSAWVGTIDFAPKGNPAIRYLGPQIWGGPRDMKRSEKALSSISGGQFWVPGPGAPLDAYGNIQRGELVRIISRLGLMQDAAANMTDRTARRLQRQNKTARGQRSEYFVGHAKGSGSNRRATGIFKLVGPGKVVPILWFVPKRPTYRVRLPVNEIVENTVSARMERAVTNAINAEVKREMS</sequence>
<evidence type="ECO:0000313" key="1">
    <source>
        <dbReference type="EMBL" id="MBT0676673.1"/>
    </source>
</evidence>